<name>A0A7D5SYX6_9EURY</name>
<evidence type="ECO:0000313" key="1">
    <source>
        <dbReference type="EMBL" id="QLH76668.1"/>
    </source>
</evidence>
<keyword evidence="2" id="KW-1185">Reference proteome</keyword>
<dbReference type="EMBL" id="CP058910">
    <property type="protein sequence ID" value="QLH76668.1"/>
    <property type="molecule type" value="Genomic_DNA"/>
</dbReference>
<dbReference type="AlphaFoldDB" id="A0A7D5SYX6"/>
<reference evidence="1 2" key="1">
    <citation type="submission" date="2020-07" db="EMBL/GenBank/DDBJ databases">
        <title>Halosimplex pelagicum sp. nov. and Halosimplex rubrum sp. nov., isolated from salted brown alga Laminaria, and emended description of the genus Halosimplex.</title>
        <authorList>
            <person name="Cui H."/>
        </authorList>
    </citation>
    <scope>NUCLEOTIDE SEQUENCE [LARGE SCALE GENOMIC DNA]</scope>
    <source>
        <strain evidence="1 2">R27</strain>
    </source>
</reference>
<protein>
    <submittedName>
        <fullName evidence="1">Uncharacterized protein</fullName>
    </submittedName>
</protein>
<dbReference type="Proteomes" id="UP000509667">
    <property type="component" value="Chromosome"/>
</dbReference>
<evidence type="ECO:0000313" key="2">
    <source>
        <dbReference type="Proteomes" id="UP000509667"/>
    </source>
</evidence>
<dbReference type="GeneID" id="56077164"/>
<organism evidence="1 2">
    <name type="scientific">Halosimplex rubrum</name>
    <dbReference type="NCBI Taxonomy" id="869889"/>
    <lineage>
        <taxon>Archaea</taxon>
        <taxon>Methanobacteriati</taxon>
        <taxon>Methanobacteriota</taxon>
        <taxon>Stenosarchaea group</taxon>
        <taxon>Halobacteria</taxon>
        <taxon>Halobacteriales</taxon>
        <taxon>Haloarculaceae</taxon>
        <taxon>Halosimplex</taxon>
    </lineage>
</organism>
<sequence>MTDNAFLDKGLVLGFCFPVDLHHRLCRQYLEDEAREFYLTEDIESIYAAKKREKIQAHRTAVLKHVRYIEQNYDSEMGPMDLQEVRRRLDRRSNDAWKYLKHYYEGKQFANPRDVVDDLREFARGMESHVSSRKDEFDELVEIWTREEDYPDLEESLRSIREDKEEDYWVCVDAHDLGERTSDETELATTDLDDLANGNRQKLIIENTSVDSVEAVAFTGS</sequence>
<dbReference type="OrthoDB" id="192447at2157"/>
<dbReference type="KEGG" id="hrr:HZS55_04835"/>
<accession>A0A7D5SYX6</accession>
<gene>
    <name evidence="1" type="ORF">HZS55_04835</name>
</gene>
<proteinExistence type="predicted"/>
<dbReference type="RefSeq" id="WP_179910603.1">
    <property type="nucleotide sequence ID" value="NZ_CP058910.1"/>
</dbReference>